<dbReference type="CDD" id="cd01741">
    <property type="entry name" value="GATase1_1"/>
    <property type="match status" value="1"/>
</dbReference>
<dbReference type="Pfam" id="PF00117">
    <property type="entry name" value="GATase"/>
    <property type="match status" value="1"/>
</dbReference>
<dbReference type="InterPro" id="IPR029062">
    <property type="entry name" value="Class_I_gatase-like"/>
</dbReference>
<dbReference type="NCBIfam" id="NF006562">
    <property type="entry name" value="PRK09065.1"/>
    <property type="match status" value="1"/>
</dbReference>
<gene>
    <name evidence="2" type="ORF">OXR69_015880</name>
</gene>
<dbReference type="PANTHER" id="PTHR42695">
    <property type="entry name" value="GLUTAMINE AMIDOTRANSFERASE YLR126C-RELATED"/>
    <property type="match status" value="1"/>
</dbReference>
<dbReference type="RefSeq" id="WP_112214893.1">
    <property type="nucleotide sequence ID" value="NZ_CABGGQ010000003.1"/>
</dbReference>
<feature type="domain" description="Glutamine amidotransferase" evidence="1">
    <location>
        <begin position="83"/>
        <end position="197"/>
    </location>
</feature>
<evidence type="ECO:0000313" key="3">
    <source>
        <dbReference type="Proteomes" id="UP001075001"/>
    </source>
</evidence>
<evidence type="ECO:0000259" key="1">
    <source>
        <dbReference type="Pfam" id="PF00117"/>
    </source>
</evidence>
<dbReference type="Proteomes" id="UP001075001">
    <property type="component" value="Unassembled WGS sequence"/>
</dbReference>
<keyword evidence="2" id="KW-0315">Glutamine amidotransferase</keyword>
<dbReference type="PROSITE" id="PS51273">
    <property type="entry name" value="GATASE_TYPE_1"/>
    <property type="match status" value="1"/>
</dbReference>
<dbReference type="InterPro" id="IPR017926">
    <property type="entry name" value="GATASE"/>
</dbReference>
<comment type="caution">
    <text evidence="2">The sequence shown here is derived from an EMBL/GenBank/DDBJ whole genome shotgun (WGS) entry which is preliminary data.</text>
</comment>
<dbReference type="EMBL" id="JAPQEX020000001">
    <property type="protein sequence ID" value="MDG1643339.1"/>
    <property type="molecule type" value="Genomic_DNA"/>
</dbReference>
<reference evidence="2" key="1">
    <citation type="submission" date="2023-03" db="EMBL/GenBank/DDBJ databases">
        <title>identification of new KPC variant in Klebsiella huaxiensis from the Hospital Sewage Samples in China.</title>
        <authorList>
            <person name="Wu Y."/>
        </authorList>
    </citation>
    <scope>NUCLEOTIDE SEQUENCE</scope>
    <source>
        <strain evidence="2">ZR-9</strain>
    </source>
</reference>
<protein>
    <submittedName>
        <fullName evidence="2">Glutamine amidotransferase</fullName>
    </submittedName>
</protein>
<name>A0ABT6EFN4_9ENTR</name>
<dbReference type="InterPro" id="IPR044992">
    <property type="entry name" value="ChyE-like"/>
</dbReference>
<dbReference type="SUPFAM" id="SSF52317">
    <property type="entry name" value="Class I glutamine amidotransferase-like"/>
    <property type="match status" value="1"/>
</dbReference>
<organism evidence="2 3">
    <name type="scientific">Klebsiella huaxiensis</name>
    <dbReference type="NCBI Taxonomy" id="2153354"/>
    <lineage>
        <taxon>Bacteria</taxon>
        <taxon>Pseudomonadati</taxon>
        <taxon>Pseudomonadota</taxon>
        <taxon>Gammaproteobacteria</taxon>
        <taxon>Enterobacterales</taxon>
        <taxon>Enterobacteriaceae</taxon>
        <taxon>Klebsiella/Raoultella group</taxon>
        <taxon>Klebsiella</taxon>
    </lineage>
</organism>
<proteinExistence type="predicted"/>
<dbReference type="PANTHER" id="PTHR42695:SF5">
    <property type="entry name" value="GLUTAMINE AMIDOTRANSFERASE YLR126C-RELATED"/>
    <property type="match status" value="1"/>
</dbReference>
<sequence>MSLSRNTLLLIQTGTPPVEIASDHGDLPAWFGNLLAPWRNKIRVARVFSGEPLPAPDSDTIAVITGSWDMVTERLAWSEMTAGWIRDAMAIEMPLFGVCYGHQLMAHALGGEVDYHPAGREAGSKTVTLSANGLTDGLLADHPAAFSAHLTHMQTVTRLPPRATVLASSSHDAHQIVRYGEHAVSTQFHPEITPEIARSLIAYRQAALRNEGIDPDKLSREVAESPVASAILTRFVASYLPPDNV</sequence>
<accession>A0ABT6EFN4</accession>
<evidence type="ECO:0000313" key="2">
    <source>
        <dbReference type="EMBL" id="MDG1643339.1"/>
    </source>
</evidence>
<dbReference type="Gene3D" id="3.40.50.880">
    <property type="match status" value="1"/>
</dbReference>
<keyword evidence="3" id="KW-1185">Reference proteome</keyword>